<evidence type="ECO:0000313" key="9">
    <source>
        <dbReference type="EnsemblMetazoa" id="XP_019756272.1"/>
    </source>
</evidence>
<dbReference type="AlphaFoldDB" id="A0AAR5P5Z3"/>
<dbReference type="PROSITE" id="PS50071">
    <property type="entry name" value="HOMEOBOX_2"/>
    <property type="match status" value="1"/>
</dbReference>
<dbReference type="PANTHER" id="PTHR24329:SF569">
    <property type="entry name" value="IP01065P"/>
    <property type="match status" value="1"/>
</dbReference>
<dbReference type="PROSITE" id="PS00027">
    <property type="entry name" value="HOMEOBOX_1"/>
    <property type="match status" value="1"/>
</dbReference>
<feature type="DNA-binding region" description="Homeobox" evidence="5">
    <location>
        <begin position="24"/>
        <end position="83"/>
    </location>
</feature>
<dbReference type="CDD" id="cd00086">
    <property type="entry name" value="homeodomain"/>
    <property type="match status" value="1"/>
</dbReference>
<accession>A0AAR5P5Z3</accession>
<evidence type="ECO:0000259" key="8">
    <source>
        <dbReference type="PROSITE" id="PS50071"/>
    </source>
</evidence>
<dbReference type="InterPro" id="IPR001356">
    <property type="entry name" value="HD"/>
</dbReference>
<dbReference type="Pfam" id="PF00046">
    <property type="entry name" value="Homeodomain"/>
    <property type="match status" value="1"/>
</dbReference>
<evidence type="ECO:0000256" key="1">
    <source>
        <dbReference type="ARBA" id="ARBA00004123"/>
    </source>
</evidence>
<dbReference type="Gene3D" id="1.10.10.60">
    <property type="entry name" value="Homeodomain-like"/>
    <property type="match status" value="1"/>
</dbReference>
<name>A0AAR5P5Z3_DENPD</name>
<evidence type="ECO:0000256" key="2">
    <source>
        <dbReference type="ARBA" id="ARBA00023125"/>
    </source>
</evidence>
<reference evidence="10" key="1">
    <citation type="journal article" date="2013" name="Genome Biol.">
        <title>Draft genome of the mountain pine beetle, Dendroctonus ponderosae Hopkins, a major forest pest.</title>
        <authorList>
            <person name="Keeling C.I."/>
            <person name="Yuen M.M."/>
            <person name="Liao N.Y."/>
            <person name="Docking T.R."/>
            <person name="Chan S.K."/>
            <person name="Taylor G.A."/>
            <person name="Palmquist D.L."/>
            <person name="Jackman S.D."/>
            <person name="Nguyen A."/>
            <person name="Li M."/>
            <person name="Henderson H."/>
            <person name="Janes J.K."/>
            <person name="Zhao Y."/>
            <person name="Pandoh P."/>
            <person name="Moore R."/>
            <person name="Sperling F.A."/>
            <person name="Huber D.P."/>
            <person name="Birol I."/>
            <person name="Jones S.J."/>
            <person name="Bohlmann J."/>
        </authorList>
    </citation>
    <scope>NUCLEOTIDE SEQUENCE</scope>
</reference>
<keyword evidence="3 5" id="KW-0371">Homeobox</keyword>
<keyword evidence="4 5" id="KW-0539">Nucleus</keyword>
<dbReference type="PANTHER" id="PTHR24329">
    <property type="entry name" value="HOMEOBOX PROTEIN ARISTALESS"/>
    <property type="match status" value="1"/>
</dbReference>
<evidence type="ECO:0000313" key="10">
    <source>
        <dbReference type="Proteomes" id="UP000019118"/>
    </source>
</evidence>
<dbReference type="InterPro" id="IPR050649">
    <property type="entry name" value="Paired_Homeobox_TFs"/>
</dbReference>
<evidence type="ECO:0000256" key="5">
    <source>
        <dbReference type="PROSITE-ProRule" id="PRU00108"/>
    </source>
</evidence>
<dbReference type="GO" id="GO:0005634">
    <property type="term" value="C:nucleus"/>
    <property type="evidence" value="ECO:0007669"/>
    <property type="project" value="UniProtKB-SubCell"/>
</dbReference>
<feature type="region of interest" description="Disordered" evidence="7">
    <location>
        <begin position="135"/>
        <end position="230"/>
    </location>
</feature>
<evidence type="ECO:0000256" key="7">
    <source>
        <dbReference type="SAM" id="MobiDB-lite"/>
    </source>
</evidence>
<dbReference type="Proteomes" id="UP000019118">
    <property type="component" value="Unassembled WGS sequence"/>
</dbReference>
<feature type="compositionally biased region" description="Polar residues" evidence="7">
    <location>
        <begin position="159"/>
        <end position="168"/>
    </location>
</feature>
<keyword evidence="2 5" id="KW-0238">DNA-binding</keyword>
<protein>
    <recommendedName>
        <fullName evidence="8">Homeobox domain-containing protein</fullName>
    </recommendedName>
</protein>
<proteinExistence type="predicted"/>
<dbReference type="InterPro" id="IPR017970">
    <property type="entry name" value="Homeobox_CS"/>
</dbReference>
<reference evidence="9" key="2">
    <citation type="submission" date="2024-08" db="UniProtKB">
        <authorList>
            <consortium name="EnsemblMetazoa"/>
        </authorList>
    </citation>
    <scope>IDENTIFICATION</scope>
</reference>
<feature type="compositionally biased region" description="Polar residues" evidence="7">
    <location>
        <begin position="175"/>
        <end position="188"/>
    </location>
</feature>
<sequence length="230" mass="26053">MAGPYLSPLPGDLLTEYMFGRRRQRRNRTTFSPQQLQELEALFRKTHYPDVFLREEVALRISLSEARVQVWFQNRRAKWRKQARLQLLQDAWRMRCLGMTSPQLLIPGNPPFFHPTKIKMLSPLIIHFAGRSATSLPPGSLPPSHHPDKPSDYPHMNMPPQNVPTSSIPAAHTPHSCSPVRSSPSPQDLSPGVPDDLSIWKRPEPGETSEILGPNNNNNNSNRMVLHGPT</sequence>
<dbReference type="SUPFAM" id="SSF46689">
    <property type="entry name" value="Homeodomain-like"/>
    <property type="match status" value="1"/>
</dbReference>
<dbReference type="GO" id="GO:0000981">
    <property type="term" value="F:DNA-binding transcription factor activity, RNA polymerase II-specific"/>
    <property type="evidence" value="ECO:0007669"/>
    <property type="project" value="InterPro"/>
</dbReference>
<organism evidence="9 10">
    <name type="scientific">Dendroctonus ponderosae</name>
    <name type="common">Mountain pine beetle</name>
    <dbReference type="NCBI Taxonomy" id="77166"/>
    <lineage>
        <taxon>Eukaryota</taxon>
        <taxon>Metazoa</taxon>
        <taxon>Ecdysozoa</taxon>
        <taxon>Arthropoda</taxon>
        <taxon>Hexapoda</taxon>
        <taxon>Insecta</taxon>
        <taxon>Pterygota</taxon>
        <taxon>Neoptera</taxon>
        <taxon>Endopterygota</taxon>
        <taxon>Coleoptera</taxon>
        <taxon>Polyphaga</taxon>
        <taxon>Cucujiformia</taxon>
        <taxon>Curculionidae</taxon>
        <taxon>Scolytinae</taxon>
        <taxon>Dendroctonus</taxon>
    </lineage>
</organism>
<evidence type="ECO:0000256" key="4">
    <source>
        <dbReference type="ARBA" id="ARBA00023242"/>
    </source>
</evidence>
<dbReference type="EnsemblMetazoa" id="XM_019900713.1">
    <property type="protein sequence ID" value="XP_019756272.1"/>
    <property type="gene ID" value="LOC109534918"/>
</dbReference>
<evidence type="ECO:0000256" key="6">
    <source>
        <dbReference type="RuleBase" id="RU000682"/>
    </source>
</evidence>
<evidence type="ECO:0000256" key="3">
    <source>
        <dbReference type="ARBA" id="ARBA00023155"/>
    </source>
</evidence>
<feature type="domain" description="Homeobox" evidence="8">
    <location>
        <begin position="22"/>
        <end position="82"/>
    </location>
</feature>
<dbReference type="FunFam" id="1.10.10.60:FF:000291">
    <property type="entry name" value="ALX homeobox protein 1"/>
    <property type="match status" value="1"/>
</dbReference>
<keyword evidence="10" id="KW-1185">Reference proteome</keyword>
<comment type="subcellular location">
    <subcellularLocation>
        <location evidence="1 5 6">Nucleus</location>
    </subcellularLocation>
</comment>
<dbReference type="InterPro" id="IPR009057">
    <property type="entry name" value="Homeodomain-like_sf"/>
</dbReference>
<dbReference type="SMART" id="SM00389">
    <property type="entry name" value="HOX"/>
    <property type="match status" value="1"/>
</dbReference>
<dbReference type="GO" id="GO:0000977">
    <property type="term" value="F:RNA polymerase II transcription regulatory region sequence-specific DNA binding"/>
    <property type="evidence" value="ECO:0007669"/>
    <property type="project" value="TreeGrafter"/>
</dbReference>